<organism evidence="1 2">
    <name type="scientific">Caerostris extrusa</name>
    <name type="common">Bark spider</name>
    <name type="synonym">Caerostris bankana</name>
    <dbReference type="NCBI Taxonomy" id="172846"/>
    <lineage>
        <taxon>Eukaryota</taxon>
        <taxon>Metazoa</taxon>
        <taxon>Ecdysozoa</taxon>
        <taxon>Arthropoda</taxon>
        <taxon>Chelicerata</taxon>
        <taxon>Arachnida</taxon>
        <taxon>Araneae</taxon>
        <taxon>Araneomorphae</taxon>
        <taxon>Entelegynae</taxon>
        <taxon>Araneoidea</taxon>
        <taxon>Araneidae</taxon>
        <taxon>Caerostris</taxon>
    </lineage>
</organism>
<dbReference type="AlphaFoldDB" id="A0AAV4XWA2"/>
<evidence type="ECO:0000313" key="1">
    <source>
        <dbReference type="EMBL" id="GIY99427.1"/>
    </source>
</evidence>
<sequence length="269" mass="31257">MIRHPLRELRFRFRFDDSMEVFIQIFAFILQFRLFFCKPYSNELSCSSQTMSSRSEKRCLLTLSLFVLTRLASTRCSCVLCFSPCLQWHSCLYGSLSKQSRRLIQMRRRGTLILVRKKNRFPVGNTFISFQKKSCWICCRISHLRFEDARGSSTMELQSISAVKSKAIESLLVGCTLQFLKILSLRSHRCSHLGGNRNPASLFPPGRHPELRTGNFRNKPHPITDTPFPEHFGKSAFPEENEKRTADKFPGITARELRRVLGRRGWEVK</sequence>
<reference evidence="1 2" key="1">
    <citation type="submission" date="2021-06" db="EMBL/GenBank/DDBJ databases">
        <title>Caerostris extrusa draft genome.</title>
        <authorList>
            <person name="Kono N."/>
            <person name="Arakawa K."/>
        </authorList>
    </citation>
    <scope>NUCLEOTIDE SEQUENCE [LARGE SCALE GENOMIC DNA]</scope>
</reference>
<dbReference type="EMBL" id="BPLR01018421">
    <property type="protein sequence ID" value="GIY99427.1"/>
    <property type="molecule type" value="Genomic_DNA"/>
</dbReference>
<gene>
    <name evidence="1" type="ORF">CEXT_333981</name>
</gene>
<keyword evidence="2" id="KW-1185">Reference proteome</keyword>
<protein>
    <submittedName>
        <fullName evidence="1">Uncharacterized protein</fullName>
    </submittedName>
</protein>
<dbReference type="Proteomes" id="UP001054945">
    <property type="component" value="Unassembled WGS sequence"/>
</dbReference>
<name>A0AAV4XWA2_CAEEX</name>
<accession>A0AAV4XWA2</accession>
<evidence type="ECO:0000313" key="2">
    <source>
        <dbReference type="Proteomes" id="UP001054945"/>
    </source>
</evidence>
<proteinExistence type="predicted"/>
<comment type="caution">
    <text evidence="1">The sequence shown here is derived from an EMBL/GenBank/DDBJ whole genome shotgun (WGS) entry which is preliminary data.</text>
</comment>